<organism evidence="2 3">
    <name type="scientific">Coprinellus micaceus</name>
    <name type="common">Glistening ink-cap mushroom</name>
    <name type="synonym">Coprinus micaceus</name>
    <dbReference type="NCBI Taxonomy" id="71717"/>
    <lineage>
        <taxon>Eukaryota</taxon>
        <taxon>Fungi</taxon>
        <taxon>Dikarya</taxon>
        <taxon>Basidiomycota</taxon>
        <taxon>Agaricomycotina</taxon>
        <taxon>Agaricomycetes</taxon>
        <taxon>Agaricomycetidae</taxon>
        <taxon>Agaricales</taxon>
        <taxon>Agaricineae</taxon>
        <taxon>Psathyrellaceae</taxon>
        <taxon>Coprinellus</taxon>
    </lineage>
</organism>
<feature type="region of interest" description="Disordered" evidence="1">
    <location>
        <begin position="1"/>
        <end position="24"/>
    </location>
</feature>
<proteinExistence type="predicted"/>
<dbReference type="SUPFAM" id="SSF81383">
    <property type="entry name" value="F-box domain"/>
    <property type="match status" value="1"/>
</dbReference>
<dbReference type="AlphaFoldDB" id="A0A4Y7SXH6"/>
<evidence type="ECO:0000313" key="3">
    <source>
        <dbReference type="Proteomes" id="UP000298030"/>
    </source>
</evidence>
<dbReference type="Proteomes" id="UP000298030">
    <property type="component" value="Unassembled WGS sequence"/>
</dbReference>
<keyword evidence="3" id="KW-1185">Reference proteome</keyword>
<accession>A0A4Y7SXH6</accession>
<comment type="caution">
    <text evidence="2">The sequence shown here is derived from an EMBL/GenBank/DDBJ whole genome shotgun (WGS) entry which is preliminary data.</text>
</comment>
<dbReference type="STRING" id="71717.A0A4Y7SXH6"/>
<feature type="compositionally biased region" description="Polar residues" evidence="1">
    <location>
        <begin position="1"/>
        <end position="16"/>
    </location>
</feature>
<evidence type="ECO:0008006" key="4">
    <source>
        <dbReference type="Google" id="ProtNLM"/>
    </source>
</evidence>
<evidence type="ECO:0000256" key="1">
    <source>
        <dbReference type="SAM" id="MobiDB-lite"/>
    </source>
</evidence>
<dbReference type="InterPro" id="IPR036047">
    <property type="entry name" value="F-box-like_dom_sf"/>
</dbReference>
<name>A0A4Y7SXH6_COPMI</name>
<sequence length="584" mass="66518">MSSPTVRRSTRLRNTTSISPAQPSSAIPAASAKRALDDATPVVRPKKRRLKAGSLKMVGEMPYEILVEIFSYALEPMDLYNLSRANPVLHALLLSKSLAPALWEDAFKRVPDLPRCPAGLILPAYAELMYGRGCYYCPSVRDLFTVWKCYVRVCTDCFMSKFVEVPKDKIGVLHNIVPLTDGPKRLKLPPSSSCLREDYERQVAAMENIMGNKKRWTEYVAQACMQKNARDNFHDIMQRREHTRKEREVTKIRTERKNAIMAKLHALGYTPETIQTDNSWNMKREKGLGDLPGFKVLKPLTDGDWAKISPKIIAFCHAHLIKHRTEMFRSFYDKYLAEDPKTRKTAPRFSEVLKMEPFKSTVYESPPSRTVTKEDFQQYRVQLPGLLQEWKEAACAKLVRLIQQSPVVHGSGNGRPATPEFSVLDLATTVFSCKRCSKPLFYPRVLSHACPTQTHFGNSPVLDSTIWDGGGLDEVAYDPAHAIKVVTAFGKDPATATTKEMDEYNQRVECLRCRIDLRIPRRLFMPWRLAIWHESKRRERRHDTEDRGGGGWRMADAELLAAVLAKERELPEKVGIEPIVLLTD</sequence>
<protein>
    <recommendedName>
        <fullName evidence="4">F-box domain-containing protein</fullName>
    </recommendedName>
</protein>
<gene>
    <name evidence="2" type="ORF">FA13DRAFT_1737851</name>
</gene>
<evidence type="ECO:0000313" key="2">
    <source>
        <dbReference type="EMBL" id="TEB25939.1"/>
    </source>
</evidence>
<dbReference type="EMBL" id="QPFP01000052">
    <property type="protein sequence ID" value="TEB25939.1"/>
    <property type="molecule type" value="Genomic_DNA"/>
</dbReference>
<reference evidence="2 3" key="1">
    <citation type="journal article" date="2019" name="Nat. Ecol. Evol.">
        <title>Megaphylogeny resolves global patterns of mushroom evolution.</title>
        <authorList>
            <person name="Varga T."/>
            <person name="Krizsan K."/>
            <person name="Foldi C."/>
            <person name="Dima B."/>
            <person name="Sanchez-Garcia M."/>
            <person name="Sanchez-Ramirez S."/>
            <person name="Szollosi G.J."/>
            <person name="Szarkandi J.G."/>
            <person name="Papp V."/>
            <person name="Albert L."/>
            <person name="Andreopoulos W."/>
            <person name="Angelini C."/>
            <person name="Antonin V."/>
            <person name="Barry K.W."/>
            <person name="Bougher N.L."/>
            <person name="Buchanan P."/>
            <person name="Buyck B."/>
            <person name="Bense V."/>
            <person name="Catcheside P."/>
            <person name="Chovatia M."/>
            <person name="Cooper J."/>
            <person name="Damon W."/>
            <person name="Desjardin D."/>
            <person name="Finy P."/>
            <person name="Geml J."/>
            <person name="Haridas S."/>
            <person name="Hughes K."/>
            <person name="Justo A."/>
            <person name="Karasinski D."/>
            <person name="Kautmanova I."/>
            <person name="Kiss B."/>
            <person name="Kocsube S."/>
            <person name="Kotiranta H."/>
            <person name="LaButti K.M."/>
            <person name="Lechner B.E."/>
            <person name="Liimatainen K."/>
            <person name="Lipzen A."/>
            <person name="Lukacs Z."/>
            <person name="Mihaltcheva S."/>
            <person name="Morgado L.N."/>
            <person name="Niskanen T."/>
            <person name="Noordeloos M.E."/>
            <person name="Ohm R.A."/>
            <person name="Ortiz-Santana B."/>
            <person name="Ovrebo C."/>
            <person name="Racz N."/>
            <person name="Riley R."/>
            <person name="Savchenko A."/>
            <person name="Shiryaev A."/>
            <person name="Soop K."/>
            <person name="Spirin V."/>
            <person name="Szebenyi C."/>
            <person name="Tomsovsky M."/>
            <person name="Tulloss R.E."/>
            <person name="Uehling J."/>
            <person name="Grigoriev I.V."/>
            <person name="Vagvolgyi C."/>
            <person name="Papp T."/>
            <person name="Martin F.M."/>
            <person name="Miettinen O."/>
            <person name="Hibbett D.S."/>
            <person name="Nagy L.G."/>
        </authorList>
    </citation>
    <scope>NUCLEOTIDE SEQUENCE [LARGE SCALE GENOMIC DNA]</scope>
    <source>
        <strain evidence="2 3">FP101781</strain>
    </source>
</reference>
<dbReference type="OrthoDB" id="2322499at2759"/>
<dbReference type="CDD" id="cd09917">
    <property type="entry name" value="F-box_SF"/>
    <property type="match status" value="1"/>
</dbReference>